<comment type="caution">
    <text evidence="1">The sequence shown here is derived from an EMBL/GenBank/DDBJ whole genome shotgun (WGS) entry which is preliminary data.</text>
</comment>
<protein>
    <submittedName>
        <fullName evidence="1">Uncharacterized protein</fullName>
    </submittedName>
</protein>
<dbReference type="EMBL" id="BORC01000002">
    <property type="protein sequence ID" value="GIN61580.1"/>
    <property type="molecule type" value="Genomic_DNA"/>
</dbReference>
<reference evidence="1" key="1">
    <citation type="submission" date="2021-03" db="EMBL/GenBank/DDBJ databases">
        <title>Antimicrobial resistance genes in bacteria isolated from Japanese honey, and their potential for conferring macrolide and lincosamide resistance in the American foulbrood pathogen Paenibacillus larvae.</title>
        <authorList>
            <person name="Okamoto M."/>
            <person name="Kumagai M."/>
            <person name="Kanamori H."/>
            <person name="Takamatsu D."/>
        </authorList>
    </citation>
    <scope>NUCLEOTIDE SEQUENCE</scope>
    <source>
        <strain evidence="1">J27TS8</strain>
    </source>
</reference>
<dbReference type="Proteomes" id="UP000682111">
    <property type="component" value="Unassembled WGS sequence"/>
</dbReference>
<name>A0A920BSY9_9BACI</name>
<evidence type="ECO:0000313" key="2">
    <source>
        <dbReference type="Proteomes" id="UP000682111"/>
    </source>
</evidence>
<keyword evidence="2" id="KW-1185">Reference proteome</keyword>
<sequence>MGTEIFQRSIFDEKSLPLPLKIGMDNSLSMRQNFISLKYEYGKIDHIMM</sequence>
<organism evidence="1 2">
    <name type="scientific">Robertmurraya siralis</name>
    <dbReference type="NCBI Taxonomy" id="77777"/>
    <lineage>
        <taxon>Bacteria</taxon>
        <taxon>Bacillati</taxon>
        <taxon>Bacillota</taxon>
        <taxon>Bacilli</taxon>
        <taxon>Bacillales</taxon>
        <taxon>Bacillaceae</taxon>
        <taxon>Robertmurraya</taxon>
    </lineage>
</organism>
<dbReference type="AlphaFoldDB" id="A0A920BSY9"/>
<accession>A0A920BSY9</accession>
<proteinExistence type="predicted"/>
<gene>
    <name evidence="1" type="ORF">J27TS8_15730</name>
</gene>
<evidence type="ECO:0000313" key="1">
    <source>
        <dbReference type="EMBL" id="GIN61580.1"/>
    </source>
</evidence>